<organism evidence="1">
    <name type="scientific">Caldilineaceae bacterium SB0661_bin_32</name>
    <dbReference type="NCBI Taxonomy" id="2605255"/>
    <lineage>
        <taxon>Bacteria</taxon>
        <taxon>Bacillati</taxon>
        <taxon>Chloroflexota</taxon>
        <taxon>Caldilineae</taxon>
        <taxon>Caldilineales</taxon>
        <taxon>Caldilineaceae</taxon>
    </lineage>
</organism>
<evidence type="ECO:0008006" key="2">
    <source>
        <dbReference type="Google" id="ProtNLM"/>
    </source>
</evidence>
<name>A0A6B1D294_9CHLR</name>
<reference evidence="1" key="1">
    <citation type="submission" date="2019-09" db="EMBL/GenBank/DDBJ databases">
        <title>Characterisation of the sponge microbiome using genome-centric metagenomics.</title>
        <authorList>
            <person name="Engelberts J.P."/>
            <person name="Robbins S.J."/>
            <person name="De Goeij J.M."/>
            <person name="Aranda M."/>
            <person name="Bell S.C."/>
            <person name="Webster N.S."/>
        </authorList>
    </citation>
    <scope>NUCLEOTIDE SEQUENCE</scope>
    <source>
        <strain evidence="1">SB0661_bin_32</strain>
    </source>
</reference>
<accession>A0A6B1D294</accession>
<dbReference type="EMBL" id="VXMH01000014">
    <property type="protein sequence ID" value="MYC93698.1"/>
    <property type="molecule type" value="Genomic_DNA"/>
</dbReference>
<protein>
    <recommendedName>
        <fullName evidence="2">CopG family transcriptional regulator</fullName>
    </recommendedName>
</protein>
<dbReference type="AlphaFoldDB" id="A0A6B1D294"/>
<proteinExistence type="predicted"/>
<comment type="caution">
    <text evidence="1">The sequence shown here is derived from an EMBL/GenBank/DDBJ whole genome shotgun (WGS) entry which is preliminary data.</text>
</comment>
<gene>
    <name evidence="1" type="ORF">F4X14_01900</name>
</gene>
<evidence type="ECO:0000313" key="1">
    <source>
        <dbReference type="EMBL" id="MYC93698.1"/>
    </source>
</evidence>
<sequence length="83" mass="9320">METITLTLTLPRELATEANQIGLLTSESLVALLKREVRQRRTDNLFAAIDRLDEKNTDILDLDEISAEIAAARAERRRRASGV</sequence>